<dbReference type="PANTHER" id="PTHR13073:SF0">
    <property type="entry name" value="BIOGENESIS OF LYSOSOME-RELATED ORGANELLES COMPLEX 1 SUBUNIT 1"/>
    <property type="match status" value="1"/>
</dbReference>
<name>A0A8T2AJT1_ARASU</name>
<dbReference type="EMBL" id="JAEFBJ010000009">
    <property type="protein sequence ID" value="KAG7573077.1"/>
    <property type="molecule type" value="Genomic_DNA"/>
</dbReference>
<protein>
    <recommendedName>
        <fullName evidence="2">Biogenesis of lysosome-related organelles complex 1 subunit 1</fullName>
    </recommendedName>
</protein>
<dbReference type="Pfam" id="PF06320">
    <property type="entry name" value="GCN5L1"/>
    <property type="match status" value="1"/>
</dbReference>
<evidence type="ECO:0000313" key="4">
    <source>
        <dbReference type="Proteomes" id="UP000694251"/>
    </source>
</evidence>
<dbReference type="Proteomes" id="UP000694251">
    <property type="component" value="Chromosome 9"/>
</dbReference>
<keyword evidence="4" id="KW-1185">Reference proteome</keyword>
<dbReference type="OrthoDB" id="20018at2759"/>
<dbReference type="PANTHER" id="PTHR13073">
    <property type="entry name" value="BLOC-1 COMPLEX SUBUNIT 1"/>
    <property type="match status" value="1"/>
</dbReference>
<comment type="caution">
    <text evidence="3">The sequence shown here is derived from an EMBL/GenBank/DDBJ whole genome shotgun (WGS) entry which is preliminary data.</text>
</comment>
<evidence type="ECO:0000256" key="2">
    <source>
        <dbReference type="ARBA" id="ARBA00019577"/>
    </source>
</evidence>
<evidence type="ECO:0000256" key="1">
    <source>
        <dbReference type="ARBA" id="ARBA00007133"/>
    </source>
</evidence>
<dbReference type="GO" id="GO:0031083">
    <property type="term" value="C:BLOC-1 complex"/>
    <property type="evidence" value="ECO:0007669"/>
    <property type="project" value="InterPro"/>
</dbReference>
<sequence length="152" mass="17216">MNTTVSLSAARGRVLPFSDKEKTEEESGTLESSLLQLIDDNRRSSLQLREKTERSRKEAIRHAARTADLLVKAVNGGVEECFVNEKRIETEIRNLAVTVAKFGKQTDQWLAVTHAVNSAVKVSDHLYDLQISFRLLYLCNDGSVCFWCHEFD</sequence>
<reference evidence="3 4" key="1">
    <citation type="submission" date="2020-12" db="EMBL/GenBank/DDBJ databases">
        <title>Concerted genomic and epigenomic changes stabilize Arabidopsis allopolyploids.</title>
        <authorList>
            <person name="Chen Z."/>
        </authorList>
    </citation>
    <scope>NUCLEOTIDE SEQUENCE [LARGE SCALE GENOMIC DNA]</scope>
    <source>
        <strain evidence="3">As9502</strain>
        <tissue evidence="3">Leaf</tissue>
    </source>
</reference>
<gene>
    <name evidence="3" type="ORF">ISN44_As09g014050</name>
</gene>
<comment type="similarity">
    <text evidence="1">Belongs to the BLOC1S1 family.</text>
</comment>
<accession>A0A8T2AJT1</accession>
<proteinExistence type="inferred from homology"/>
<dbReference type="GO" id="GO:0016197">
    <property type="term" value="P:endosomal transport"/>
    <property type="evidence" value="ECO:0007669"/>
    <property type="project" value="TreeGrafter"/>
</dbReference>
<dbReference type="AlphaFoldDB" id="A0A8T2AJT1"/>
<dbReference type="InterPro" id="IPR009395">
    <property type="entry name" value="BLOC1S1"/>
</dbReference>
<organism evidence="3 4">
    <name type="scientific">Arabidopsis suecica</name>
    <name type="common">Swedish thale-cress</name>
    <name type="synonym">Cardaminopsis suecica</name>
    <dbReference type="NCBI Taxonomy" id="45249"/>
    <lineage>
        <taxon>Eukaryota</taxon>
        <taxon>Viridiplantae</taxon>
        <taxon>Streptophyta</taxon>
        <taxon>Embryophyta</taxon>
        <taxon>Tracheophyta</taxon>
        <taxon>Spermatophyta</taxon>
        <taxon>Magnoliopsida</taxon>
        <taxon>eudicotyledons</taxon>
        <taxon>Gunneridae</taxon>
        <taxon>Pentapetalae</taxon>
        <taxon>rosids</taxon>
        <taxon>malvids</taxon>
        <taxon>Brassicales</taxon>
        <taxon>Brassicaceae</taxon>
        <taxon>Camelineae</taxon>
        <taxon>Arabidopsis</taxon>
    </lineage>
</organism>
<evidence type="ECO:0000313" key="3">
    <source>
        <dbReference type="EMBL" id="KAG7573077.1"/>
    </source>
</evidence>